<protein>
    <submittedName>
        <fullName evidence="3">Predicted protein</fullName>
    </submittedName>
</protein>
<evidence type="ECO:0000313" key="4">
    <source>
        <dbReference type="Proteomes" id="UP000006671"/>
    </source>
</evidence>
<gene>
    <name evidence="3" type="ORF">NAEGRDRAFT_62345</name>
</gene>
<dbReference type="EMBL" id="GG738847">
    <property type="protein sequence ID" value="EFC49749.1"/>
    <property type="molecule type" value="Genomic_DNA"/>
</dbReference>
<reference evidence="3 4" key="1">
    <citation type="journal article" date="2010" name="Cell">
        <title>The genome of Naegleria gruberi illuminates early eukaryotic versatility.</title>
        <authorList>
            <person name="Fritz-Laylin L.K."/>
            <person name="Prochnik S.E."/>
            <person name="Ginger M.L."/>
            <person name="Dacks J.B."/>
            <person name="Carpenter M.L."/>
            <person name="Field M.C."/>
            <person name="Kuo A."/>
            <person name="Paredez A."/>
            <person name="Chapman J."/>
            <person name="Pham J."/>
            <person name="Shu S."/>
            <person name="Neupane R."/>
            <person name="Cipriano M."/>
            <person name="Mancuso J."/>
            <person name="Tu H."/>
            <person name="Salamov A."/>
            <person name="Lindquist E."/>
            <person name="Shapiro H."/>
            <person name="Lucas S."/>
            <person name="Grigoriev I.V."/>
            <person name="Cande W.Z."/>
            <person name="Fulton C."/>
            <person name="Rokhsar D.S."/>
            <person name="Dawson S.C."/>
        </authorList>
    </citation>
    <scope>NUCLEOTIDE SEQUENCE [LARGE SCALE GENOMIC DNA]</scope>
    <source>
        <strain evidence="3 4">NEG-M</strain>
    </source>
</reference>
<evidence type="ECO:0000256" key="1">
    <source>
        <dbReference type="SAM" id="Coils"/>
    </source>
</evidence>
<dbReference type="Proteomes" id="UP000006671">
    <property type="component" value="Unassembled WGS sequence"/>
</dbReference>
<dbReference type="KEGG" id="ngr:NAEGRDRAFT_62345"/>
<organism evidence="4">
    <name type="scientific">Naegleria gruberi</name>
    <name type="common">Amoeba</name>
    <dbReference type="NCBI Taxonomy" id="5762"/>
    <lineage>
        <taxon>Eukaryota</taxon>
        <taxon>Discoba</taxon>
        <taxon>Heterolobosea</taxon>
        <taxon>Tetramitia</taxon>
        <taxon>Eutetramitia</taxon>
        <taxon>Vahlkampfiidae</taxon>
        <taxon>Naegleria</taxon>
    </lineage>
</organism>
<dbReference type="VEuPathDB" id="AmoebaDB:NAEGRDRAFT_62345"/>
<proteinExistence type="predicted"/>
<dbReference type="OMA" id="ETICSKQ"/>
<feature type="signal peptide" evidence="2">
    <location>
        <begin position="1"/>
        <end position="25"/>
    </location>
</feature>
<feature type="coiled-coil region" evidence="1">
    <location>
        <begin position="41"/>
        <end position="68"/>
    </location>
</feature>
<name>D2V0M4_NAEGR</name>
<dbReference type="InParanoid" id="D2V0M4"/>
<accession>D2V0M4</accession>
<keyword evidence="4" id="KW-1185">Reference proteome</keyword>
<evidence type="ECO:0000256" key="2">
    <source>
        <dbReference type="SAM" id="SignalP"/>
    </source>
</evidence>
<keyword evidence="2" id="KW-0732">Signal</keyword>
<dbReference type="AlphaFoldDB" id="D2V0M4"/>
<evidence type="ECO:0000313" key="3">
    <source>
        <dbReference type="EMBL" id="EFC49749.1"/>
    </source>
</evidence>
<keyword evidence="1" id="KW-0175">Coiled coil</keyword>
<dbReference type="GeneID" id="8862818"/>
<dbReference type="OrthoDB" id="10302144at2759"/>
<feature type="chain" id="PRO_5003038379" evidence="2">
    <location>
        <begin position="26"/>
        <end position="129"/>
    </location>
</feature>
<sequence length="129" mass="14274">MSSRFLTKLFLGVGGVLFTTHIAAGSPKTDMTGVVSDSPMYKTLKNSCKDIQCQVEELKKQGKSLDNQDETIETICSKQLDSGVCKALMVGNFEKFKSGTFSNTDLMEYVAHQIAKERKENPHGHHGHH</sequence>
<dbReference type="RefSeq" id="XP_002682493.1">
    <property type="nucleotide sequence ID" value="XM_002682447.1"/>
</dbReference>